<protein>
    <submittedName>
        <fullName evidence="1">Uncharacterized protein</fullName>
    </submittedName>
</protein>
<proteinExistence type="predicted"/>
<evidence type="ECO:0000313" key="1">
    <source>
        <dbReference type="EMBL" id="CAD9041194.1"/>
    </source>
</evidence>
<accession>A0A7S1JF06</accession>
<organism evidence="1">
    <name type="scientific">Eutreptiella gymnastica</name>
    <dbReference type="NCBI Taxonomy" id="73025"/>
    <lineage>
        <taxon>Eukaryota</taxon>
        <taxon>Discoba</taxon>
        <taxon>Euglenozoa</taxon>
        <taxon>Euglenida</taxon>
        <taxon>Spirocuta</taxon>
        <taxon>Euglenophyceae</taxon>
        <taxon>Eutreptiales</taxon>
        <taxon>Eutreptiaceae</taxon>
        <taxon>Eutreptiella</taxon>
    </lineage>
</organism>
<dbReference type="AlphaFoldDB" id="A0A7S1JF06"/>
<name>A0A7S1JF06_9EUGL</name>
<gene>
    <name evidence="1" type="ORF">EGYM00392_LOCUS52369</name>
</gene>
<sequence>MIFFVIMKRTLWLEIVQFVHSLTGIALVIDHPATYMPQAPSVPYEIDDLTEHSIGCALKPQVDNVHGWVQGHIGVPWPQKQDRRRDIKSVAQYIMESANKIKYRKTVPLNELVQIVRAVQPPSFCSDTDNTGSKYLYMLLNKHVVNMVLHTGKTHNSG</sequence>
<dbReference type="EMBL" id="HBGA01143228">
    <property type="protein sequence ID" value="CAD9041194.1"/>
    <property type="molecule type" value="Transcribed_RNA"/>
</dbReference>
<reference evidence="1" key="1">
    <citation type="submission" date="2021-01" db="EMBL/GenBank/DDBJ databases">
        <authorList>
            <person name="Corre E."/>
            <person name="Pelletier E."/>
            <person name="Niang G."/>
            <person name="Scheremetjew M."/>
            <person name="Finn R."/>
            <person name="Kale V."/>
            <person name="Holt S."/>
            <person name="Cochrane G."/>
            <person name="Meng A."/>
            <person name="Brown T."/>
            <person name="Cohen L."/>
        </authorList>
    </citation>
    <scope>NUCLEOTIDE SEQUENCE</scope>
    <source>
        <strain evidence="1">NIES-381</strain>
    </source>
</reference>